<dbReference type="AlphaFoldDB" id="A0A6H5HPB1"/>
<feature type="region of interest" description="Disordered" evidence="1">
    <location>
        <begin position="1"/>
        <end position="31"/>
    </location>
</feature>
<gene>
    <name evidence="2" type="ORF">NTEN_LOCUS20536</name>
</gene>
<reference evidence="2 3" key="1">
    <citation type="submission" date="2020-02" db="EMBL/GenBank/DDBJ databases">
        <authorList>
            <person name="Ferguson B K."/>
        </authorList>
    </citation>
    <scope>NUCLEOTIDE SEQUENCE [LARGE SCALE GENOMIC DNA]</scope>
</reference>
<protein>
    <submittedName>
        <fullName evidence="2">Uncharacterized protein</fullName>
    </submittedName>
</protein>
<proteinExistence type="predicted"/>
<dbReference type="EMBL" id="CADCXU010030257">
    <property type="protein sequence ID" value="CAB0016318.1"/>
    <property type="molecule type" value="Genomic_DNA"/>
</dbReference>
<name>A0A6H5HPB1_9HEMI</name>
<sequence>MLSGRAGSSRRRTAGVNLSRRGDCHSHGQVAEPGLIDGKRWKKFDIFHLGFLRGSQYFASASTQ</sequence>
<feature type="non-terminal residue" evidence="2">
    <location>
        <position position="64"/>
    </location>
</feature>
<evidence type="ECO:0000256" key="1">
    <source>
        <dbReference type="SAM" id="MobiDB-lite"/>
    </source>
</evidence>
<evidence type="ECO:0000313" key="3">
    <source>
        <dbReference type="Proteomes" id="UP000479000"/>
    </source>
</evidence>
<keyword evidence="3" id="KW-1185">Reference proteome</keyword>
<accession>A0A6H5HPB1</accession>
<dbReference type="Proteomes" id="UP000479000">
    <property type="component" value="Unassembled WGS sequence"/>
</dbReference>
<organism evidence="2 3">
    <name type="scientific">Nesidiocoris tenuis</name>
    <dbReference type="NCBI Taxonomy" id="355587"/>
    <lineage>
        <taxon>Eukaryota</taxon>
        <taxon>Metazoa</taxon>
        <taxon>Ecdysozoa</taxon>
        <taxon>Arthropoda</taxon>
        <taxon>Hexapoda</taxon>
        <taxon>Insecta</taxon>
        <taxon>Pterygota</taxon>
        <taxon>Neoptera</taxon>
        <taxon>Paraneoptera</taxon>
        <taxon>Hemiptera</taxon>
        <taxon>Heteroptera</taxon>
        <taxon>Panheteroptera</taxon>
        <taxon>Cimicomorpha</taxon>
        <taxon>Miridae</taxon>
        <taxon>Dicyphina</taxon>
        <taxon>Nesidiocoris</taxon>
    </lineage>
</organism>
<evidence type="ECO:0000313" key="2">
    <source>
        <dbReference type="EMBL" id="CAB0016318.1"/>
    </source>
</evidence>